<comment type="caution">
    <text evidence="1">The sequence shown here is derived from an EMBL/GenBank/DDBJ whole genome shotgun (WGS) entry which is preliminary data.</text>
</comment>
<protein>
    <submittedName>
        <fullName evidence="1">Uncharacterized protein</fullName>
    </submittedName>
</protein>
<dbReference type="EMBL" id="VSSQ01059173">
    <property type="protein sequence ID" value="MPN12759.1"/>
    <property type="molecule type" value="Genomic_DNA"/>
</dbReference>
<dbReference type="AlphaFoldDB" id="A0A645FHD6"/>
<gene>
    <name evidence="1" type="ORF">SDC9_160079</name>
</gene>
<evidence type="ECO:0000313" key="1">
    <source>
        <dbReference type="EMBL" id="MPN12759.1"/>
    </source>
</evidence>
<sequence>MYIVKAFICAAKMQNLPFNILLSAFDQLFFDMCGHLTDIIHHIDRVFKYIGIDCLNNIRLFNTVADDMNFICRIYMAVFNQLYGNLLVRQTEAFECVTDFIKSLFFGDCLHVCISAPYSFMSIFY</sequence>
<proteinExistence type="predicted"/>
<reference evidence="1" key="1">
    <citation type="submission" date="2019-08" db="EMBL/GenBank/DDBJ databases">
        <authorList>
            <person name="Kucharzyk K."/>
            <person name="Murdoch R.W."/>
            <person name="Higgins S."/>
            <person name="Loffler F."/>
        </authorList>
    </citation>
    <scope>NUCLEOTIDE SEQUENCE</scope>
</reference>
<organism evidence="1">
    <name type="scientific">bioreactor metagenome</name>
    <dbReference type="NCBI Taxonomy" id="1076179"/>
    <lineage>
        <taxon>unclassified sequences</taxon>
        <taxon>metagenomes</taxon>
        <taxon>ecological metagenomes</taxon>
    </lineage>
</organism>
<accession>A0A645FHD6</accession>
<name>A0A645FHD6_9ZZZZ</name>